<feature type="region of interest" description="Disordered" evidence="1">
    <location>
        <begin position="69"/>
        <end position="105"/>
    </location>
</feature>
<sequence length="444" mass="49147">MFKLKSRKATQPLSATPPTIANIVDLSILTTHASIIESFSDDLLKQFDHKRSTIVAMPYYSEIVNEPQPAEENQTVDDQPSQEEKVVVPAAEEEEKEVATEVPPEVPPKDIYQAVLKPTKTEVKKSLDANMLELDDAFQRFINGGDTPDLTVESRTPSVASENVVINNVPGQTASTFAKDIDTQSERNSLLRKSSSYLRSKFKKFRVVKSTDSLRKANIADDDTPCQQPSPALETLKNNKFSLDAARSFKLSAFTQNFKNNPSRMTAQDALRPSILEEDAQSQQPIPVLTSPKIASTLSQNTTICIPQYSNRAPPSPGVSTSTSTSVPQAPIIAYYPPKPLRYSPVELKDDNELPSTYQRQKAYSASRRVSLPAVIMRSRSASHGVATERAQFDLQALEKAERRKSDSNMLPMTGTFGRGARMLQNFVSGNDRRLKTDSGIVEH</sequence>
<keyword evidence="3" id="KW-1185">Reference proteome</keyword>
<dbReference type="AlphaFoldDB" id="A0A8H7PL38"/>
<dbReference type="OrthoDB" id="2288118at2759"/>
<reference evidence="2" key="1">
    <citation type="submission" date="2020-12" db="EMBL/GenBank/DDBJ databases">
        <title>Metabolic potential, ecology and presence of endohyphal bacteria is reflected in genomic diversity of Mucoromycotina.</title>
        <authorList>
            <person name="Muszewska A."/>
            <person name="Okrasinska A."/>
            <person name="Steczkiewicz K."/>
            <person name="Drgas O."/>
            <person name="Orlowska M."/>
            <person name="Perlinska-Lenart U."/>
            <person name="Aleksandrzak-Piekarczyk T."/>
            <person name="Szatraj K."/>
            <person name="Zielenkiewicz U."/>
            <person name="Pilsyk S."/>
            <person name="Malc E."/>
            <person name="Mieczkowski P."/>
            <person name="Kruszewska J.S."/>
            <person name="Biernat P."/>
            <person name="Pawlowska J."/>
        </authorList>
    </citation>
    <scope>NUCLEOTIDE SEQUENCE</scope>
    <source>
        <strain evidence="2">WA0000067209</strain>
    </source>
</reference>
<protein>
    <submittedName>
        <fullName evidence="2">Uncharacterized protein</fullName>
    </submittedName>
</protein>
<evidence type="ECO:0000313" key="2">
    <source>
        <dbReference type="EMBL" id="KAG2175720.1"/>
    </source>
</evidence>
<gene>
    <name evidence="2" type="ORF">INT43_001367</name>
</gene>
<dbReference type="EMBL" id="JAEPQZ010000011">
    <property type="protein sequence ID" value="KAG2175720.1"/>
    <property type="molecule type" value="Genomic_DNA"/>
</dbReference>
<comment type="caution">
    <text evidence="2">The sequence shown here is derived from an EMBL/GenBank/DDBJ whole genome shotgun (WGS) entry which is preliminary data.</text>
</comment>
<proteinExistence type="predicted"/>
<name>A0A8H7PL38_MORIS</name>
<organism evidence="2 3">
    <name type="scientific">Mortierella isabellina</name>
    <name type="common">Filamentous fungus</name>
    <name type="synonym">Umbelopsis isabellina</name>
    <dbReference type="NCBI Taxonomy" id="91625"/>
    <lineage>
        <taxon>Eukaryota</taxon>
        <taxon>Fungi</taxon>
        <taxon>Fungi incertae sedis</taxon>
        <taxon>Mucoromycota</taxon>
        <taxon>Mucoromycotina</taxon>
        <taxon>Umbelopsidomycetes</taxon>
        <taxon>Umbelopsidales</taxon>
        <taxon>Umbelopsidaceae</taxon>
        <taxon>Umbelopsis</taxon>
    </lineage>
</organism>
<evidence type="ECO:0000313" key="3">
    <source>
        <dbReference type="Proteomes" id="UP000654370"/>
    </source>
</evidence>
<dbReference type="Proteomes" id="UP000654370">
    <property type="component" value="Unassembled WGS sequence"/>
</dbReference>
<evidence type="ECO:0000256" key="1">
    <source>
        <dbReference type="SAM" id="MobiDB-lite"/>
    </source>
</evidence>
<accession>A0A8H7PL38</accession>